<dbReference type="Proteomes" id="UP000016932">
    <property type="component" value="Unassembled WGS sequence"/>
</dbReference>
<dbReference type="RefSeq" id="XP_007922756.1">
    <property type="nucleotide sequence ID" value="XM_007924565.1"/>
</dbReference>
<accession>M3AQR6</accession>
<dbReference type="HOGENOM" id="CLU_2307243_0_0_1"/>
<gene>
    <name evidence="1" type="ORF">MYCFIDRAFT_77244</name>
</gene>
<dbReference type="EMBL" id="KB446556">
    <property type="protein sequence ID" value="EME86966.1"/>
    <property type="molecule type" value="Genomic_DNA"/>
</dbReference>
<dbReference type="OrthoDB" id="3650366at2759"/>
<dbReference type="AlphaFoldDB" id="M3AQR6"/>
<name>M3AQR6_PSEFD</name>
<evidence type="ECO:0000313" key="1">
    <source>
        <dbReference type="EMBL" id="EME86966.1"/>
    </source>
</evidence>
<dbReference type="VEuPathDB" id="FungiDB:MYCFIDRAFT_77244"/>
<dbReference type="GeneID" id="19341286"/>
<keyword evidence="2" id="KW-1185">Reference proteome</keyword>
<evidence type="ECO:0000313" key="2">
    <source>
        <dbReference type="Proteomes" id="UP000016932"/>
    </source>
</evidence>
<reference evidence="1 2" key="1">
    <citation type="journal article" date="2012" name="PLoS Pathog.">
        <title>Diverse lifestyles and strategies of plant pathogenesis encoded in the genomes of eighteen Dothideomycetes fungi.</title>
        <authorList>
            <person name="Ohm R.A."/>
            <person name="Feau N."/>
            <person name="Henrissat B."/>
            <person name="Schoch C.L."/>
            <person name="Horwitz B.A."/>
            <person name="Barry K.W."/>
            <person name="Condon B.J."/>
            <person name="Copeland A.C."/>
            <person name="Dhillon B."/>
            <person name="Glaser F."/>
            <person name="Hesse C.N."/>
            <person name="Kosti I."/>
            <person name="LaButti K."/>
            <person name="Lindquist E.A."/>
            <person name="Lucas S."/>
            <person name="Salamov A.A."/>
            <person name="Bradshaw R.E."/>
            <person name="Ciuffetti L."/>
            <person name="Hamelin R.C."/>
            <person name="Kema G.H.J."/>
            <person name="Lawrence C."/>
            <person name="Scott J.A."/>
            <person name="Spatafora J.W."/>
            <person name="Turgeon B.G."/>
            <person name="de Wit P.J.G.M."/>
            <person name="Zhong S."/>
            <person name="Goodwin S.B."/>
            <person name="Grigoriev I.V."/>
        </authorList>
    </citation>
    <scope>NUCLEOTIDE SEQUENCE [LARGE SCALE GENOMIC DNA]</scope>
    <source>
        <strain evidence="1 2">CIRAD86</strain>
    </source>
</reference>
<sequence length="100" mass="11446">MIPEDLMLLPGTVPIFTIRHPAATKEEQAQMLPGYVQLQQSLLNSTGLLQGKDRRNVVIEGEMQKWQEEFGEDNAILVKEFVNASMPHYEYLKSRKTAEE</sequence>
<proteinExistence type="predicted"/>
<organism evidence="1 2">
    <name type="scientific">Pseudocercospora fijiensis (strain CIRAD86)</name>
    <name type="common">Black leaf streak disease fungus</name>
    <name type="synonym">Mycosphaerella fijiensis</name>
    <dbReference type="NCBI Taxonomy" id="383855"/>
    <lineage>
        <taxon>Eukaryota</taxon>
        <taxon>Fungi</taxon>
        <taxon>Dikarya</taxon>
        <taxon>Ascomycota</taxon>
        <taxon>Pezizomycotina</taxon>
        <taxon>Dothideomycetes</taxon>
        <taxon>Dothideomycetidae</taxon>
        <taxon>Mycosphaerellales</taxon>
        <taxon>Mycosphaerellaceae</taxon>
        <taxon>Pseudocercospora</taxon>
    </lineage>
</organism>
<dbReference type="KEGG" id="pfj:MYCFIDRAFT_77244"/>
<protein>
    <submittedName>
        <fullName evidence="1">Uncharacterized protein</fullName>
    </submittedName>
</protein>